<keyword evidence="3" id="KW-0997">Cell inner membrane</keyword>
<dbReference type="PANTHER" id="PTHR30213">
    <property type="entry name" value="INNER MEMBRANE PROTEIN YHJD"/>
    <property type="match status" value="1"/>
</dbReference>
<dbReference type="InterPro" id="IPR023679">
    <property type="entry name" value="UPF0761_bac"/>
</dbReference>
<evidence type="ECO:0000313" key="8">
    <source>
        <dbReference type="EMBL" id="KTD31932.1"/>
    </source>
</evidence>
<dbReference type="STRING" id="454.Lisr_0551"/>
<keyword evidence="6 7" id="KW-0472">Membrane</keyword>
<feature type="transmembrane region" description="Helical" evidence="7">
    <location>
        <begin position="248"/>
        <end position="269"/>
    </location>
</feature>
<accession>A0A0W0WHV6</accession>
<comment type="subcellular location">
    <subcellularLocation>
        <location evidence="1 7">Cell membrane</location>
        <topology evidence="1 7">Multi-pass membrane protein</topology>
    </subcellularLocation>
</comment>
<evidence type="ECO:0000256" key="5">
    <source>
        <dbReference type="ARBA" id="ARBA00022989"/>
    </source>
</evidence>
<evidence type="ECO:0000256" key="2">
    <source>
        <dbReference type="ARBA" id="ARBA00022475"/>
    </source>
</evidence>
<feature type="transmembrane region" description="Helical" evidence="7">
    <location>
        <begin position="176"/>
        <end position="197"/>
    </location>
</feature>
<name>A0A0W0WHV6_9GAMM</name>
<evidence type="ECO:0000313" key="9">
    <source>
        <dbReference type="Proteomes" id="UP000054761"/>
    </source>
</evidence>
<proteinExistence type="inferred from homology"/>
<comment type="caution">
    <text evidence="8">The sequence shown here is derived from an EMBL/GenBank/DDBJ whole genome shotgun (WGS) entry which is preliminary data.</text>
</comment>
<comment type="similarity">
    <text evidence="7">Belongs to the UPF0761 family.</text>
</comment>
<dbReference type="RefSeq" id="WP_058500932.1">
    <property type="nucleotide sequence ID" value="NZ_CAAAJA010000038.1"/>
</dbReference>
<reference evidence="8 9" key="1">
    <citation type="submission" date="2015-11" db="EMBL/GenBank/DDBJ databases">
        <title>Genomic analysis of 38 Legionella species identifies large and diverse effector repertoires.</title>
        <authorList>
            <person name="Burstein D."/>
            <person name="Amaro F."/>
            <person name="Zusman T."/>
            <person name="Lifshitz Z."/>
            <person name="Cohen O."/>
            <person name="Gilbert J.A."/>
            <person name="Pupko T."/>
            <person name="Shuman H.A."/>
            <person name="Segal G."/>
        </authorList>
    </citation>
    <scope>NUCLEOTIDE SEQUENCE [LARGE SCALE GENOMIC DNA]</scope>
    <source>
        <strain evidence="8 9">Bercovier 4</strain>
    </source>
</reference>
<dbReference type="NCBIfam" id="TIGR00765">
    <property type="entry name" value="yihY_not_rbn"/>
    <property type="match status" value="1"/>
</dbReference>
<dbReference type="HAMAP" id="MF_00672">
    <property type="entry name" value="UPF0761"/>
    <property type="match status" value="1"/>
</dbReference>
<evidence type="ECO:0000256" key="1">
    <source>
        <dbReference type="ARBA" id="ARBA00004651"/>
    </source>
</evidence>
<evidence type="ECO:0000256" key="3">
    <source>
        <dbReference type="ARBA" id="ARBA00022519"/>
    </source>
</evidence>
<keyword evidence="2 7" id="KW-1003">Cell membrane</keyword>
<dbReference type="InterPro" id="IPR017039">
    <property type="entry name" value="Virul_fac_BrkB"/>
</dbReference>
<feature type="transmembrane region" description="Helical" evidence="7">
    <location>
        <begin position="204"/>
        <end position="228"/>
    </location>
</feature>
<evidence type="ECO:0000256" key="4">
    <source>
        <dbReference type="ARBA" id="ARBA00022692"/>
    </source>
</evidence>
<keyword evidence="4 7" id="KW-0812">Transmembrane</keyword>
<dbReference type="EMBL" id="LNYH01000018">
    <property type="protein sequence ID" value="KTD31932.1"/>
    <property type="molecule type" value="Genomic_DNA"/>
</dbReference>
<dbReference type="NCBIfam" id="NF002457">
    <property type="entry name" value="PRK01637.1"/>
    <property type="match status" value="1"/>
</dbReference>
<dbReference type="AlphaFoldDB" id="A0A0W0WHV6"/>
<feature type="transmembrane region" description="Helical" evidence="7">
    <location>
        <begin position="42"/>
        <end position="62"/>
    </location>
</feature>
<organism evidence="8 9">
    <name type="scientific">Legionella israelensis</name>
    <dbReference type="NCBI Taxonomy" id="454"/>
    <lineage>
        <taxon>Bacteria</taxon>
        <taxon>Pseudomonadati</taxon>
        <taxon>Pseudomonadota</taxon>
        <taxon>Gammaproteobacteria</taxon>
        <taxon>Legionellales</taxon>
        <taxon>Legionellaceae</taxon>
        <taxon>Legionella</taxon>
    </lineage>
</organism>
<feature type="transmembrane region" description="Helical" evidence="7">
    <location>
        <begin position="99"/>
        <end position="118"/>
    </location>
</feature>
<dbReference type="PATRIC" id="fig|454.4.peg.580"/>
<keyword evidence="9" id="KW-1185">Reference proteome</keyword>
<dbReference type="PANTHER" id="PTHR30213:SF0">
    <property type="entry name" value="UPF0761 MEMBRANE PROTEIN YIHY"/>
    <property type="match status" value="1"/>
</dbReference>
<protein>
    <recommendedName>
        <fullName evidence="7">UPF0761 membrane protein Lisr_0551</fullName>
    </recommendedName>
</protein>
<dbReference type="OrthoDB" id="9808671at2"/>
<gene>
    <name evidence="8" type="primary">rbn</name>
    <name evidence="8" type="ORF">Lisr_0551</name>
</gene>
<dbReference type="Proteomes" id="UP000054761">
    <property type="component" value="Unassembled WGS sequence"/>
</dbReference>
<evidence type="ECO:0000256" key="6">
    <source>
        <dbReference type="ARBA" id="ARBA00023136"/>
    </source>
</evidence>
<evidence type="ECO:0000256" key="7">
    <source>
        <dbReference type="HAMAP-Rule" id="MF_00672"/>
    </source>
</evidence>
<dbReference type="Pfam" id="PF03631">
    <property type="entry name" value="Virul_fac_BrkB"/>
    <property type="match status" value="1"/>
</dbReference>
<keyword evidence="5 7" id="KW-1133">Transmembrane helix</keyword>
<dbReference type="GO" id="GO:0005886">
    <property type="term" value="C:plasma membrane"/>
    <property type="evidence" value="ECO:0007669"/>
    <property type="project" value="UniProtKB-SubCell"/>
</dbReference>
<sequence>MKWQDKVSQTFNDSKRFMRFVYDHFFEDDCTYRASALAFTSLLAIVPLMSVSLSILASFPVFQDLSDPIQDFIFQNFVPATGKVIQEYLQLFTAQVSRLSIVGVAFLFVTAILLMVTIERAMNKIWRVTTPRHGVTAFLLYWAILSLAPVLLGLSLAATSYVVSIPIVKDQQAPSILINSIPFFLSLFAFTFLYVIVPNCKVKIIHGFCGALVAAVLFETAKLGFAYYLTQYNTYQLLYGAFASVPIFFVWVYWVWIITLLGAEISYALSVHYQRRTGKPIDGFSHALLWLNLLWEAQQEGKGLEVSQLIDASQQPYEIKVDEMIKKLTEKKIIHSTEEDVYMLSRDLNQISLYQLSQLLPYRLPSVEELQNLKTSYASNWIPVLSKNDEQIQKLFSINLSHLFEQKKA</sequence>
<feature type="transmembrane region" description="Helical" evidence="7">
    <location>
        <begin position="139"/>
        <end position="164"/>
    </location>
</feature>